<name>K0KMV0_WICCF</name>
<keyword evidence="1" id="KW-0472">Membrane</keyword>
<organism evidence="2 3">
    <name type="scientific">Wickerhamomyces ciferrii (strain ATCC 14091 / BCRC 22168 / CBS 111 / JCM 3599 / NBRC 0793 / NRRL Y-1031 F-60-10)</name>
    <name type="common">Yeast</name>
    <name type="synonym">Pichia ciferrii</name>
    <dbReference type="NCBI Taxonomy" id="1206466"/>
    <lineage>
        <taxon>Eukaryota</taxon>
        <taxon>Fungi</taxon>
        <taxon>Dikarya</taxon>
        <taxon>Ascomycota</taxon>
        <taxon>Saccharomycotina</taxon>
        <taxon>Saccharomycetes</taxon>
        <taxon>Phaffomycetales</taxon>
        <taxon>Wickerhamomycetaceae</taxon>
        <taxon>Wickerhamomyces</taxon>
    </lineage>
</organism>
<dbReference type="Proteomes" id="UP000009328">
    <property type="component" value="Unassembled WGS sequence"/>
</dbReference>
<feature type="transmembrane region" description="Helical" evidence="1">
    <location>
        <begin position="27"/>
        <end position="45"/>
    </location>
</feature>
<sequence>MLFLWTLSGIPFSIFFVSRDANIPIQIQPQCFTILCLITWIQTLYYPPINVKPRTKLVYYAGGFVLISLVVEIGFIIPLKRLYKQGITWPSLIFGILASILLVLGLLPPYFELSKRQGQVIGINFIFLTLDFLGAFCSALSVGLAKELDILGIVIYCIVGIMELGIFTSHFIWWIRIGRKKEVIEESESEVEEVEESDVVK</sequence>
<dbReference type="AlphaFoldDB" id="K0KMV0"/>
<feature type="transmembrane region" description="Helical" evidence="1">
    <location>
        <begin position="89"/>
        <end position="111"/>
    </location>
</feature>
<keyword evidence="1" id="KW-0812">Transmembrane</keyword>
<gene>
    <name evidence="2" type="ORF">BN7_3099</name>
</gene>
<keyword evidence="1" id="KW-1133">Transmembrane helix</keyword>
<evidence type="ECO:0000313" key="2">
    <source>
        <dbReference type="EMBL" id="CCH43547.1"/>
    </source>
</evidence>
<feature type="transmembrane region" description="Helical" evidence="1">
    <location>
        <begin position="57"/>
        <end position="77"/>
    </location>
</feature>
<evidence type="ECO:0000256" key="1">
    <source>
        <dbReference type="SAM" id="Phobius"/>
    </source>
</evidence>
<feature type="transmembrane region" description="Helical" evidence="1">
    <location>
        <begin position="123"/>
        <end position="144"/>
    </location>
</feature>
<comment type="caution">
    <text evidence="2">The sequence shown here is derived from an EMBL/GenBank/DDBJ whole genome shotgun (WGS) entry which is preliminary data.</text>
</comment>
<accession>K0KMV0</accession>
<dbReference type="eggNOG" id="KOG2913">
    <property type="taxonomic scope" value="Eukaryota"/>
</dbReference>
<proteinExistence type="predicted"/>
<dbReference type="HOGENOM" id="CLU_040201_1_0_1"/>
<dbReference type="EMBL" id="CAIF01000083">
    <property type="protein sequence ID" value="CCH43547.1"/>
    <property type="molecule type" value="Genomic_DNA"/>
</dbReference>
<dbReference type="InParanoid" id="K0KMV0"/>
<reference evidence="2 3" key="1">
    <citation type="journal article" date="2012" name="Eukaryot. Cell">
        <title>Draft genome sequence of Wickerhamomyces ciferrii NRRL Y-1031 F-60-10.</title>
        <authorList>
            <person name="Schneider J."/>
            <person name="Andrea H."/>
            <person name="Blom J."/>
            <person name="Jaenicke S."/>
            <person name="Ruckert C."/>
            <person name="Schorsch C."/>
            <person name="Szczepanowski R."/>
            <person name="Farwick M."/>
            <person name="Goesmann A."/>
            <person name="Puhler A."/>
            <person name="Schaffer S."/>
            <person name="Tauch A."/>
            <person name="Kohler T."/>
            <person name="Brinkrolf K."/>
        </authorList>
    </citation>
    <scope>NUCLEOTIDE SEQUENCE [LARGE SCALE GENOMIC DNA]</scope>
    <source>
        <strain evidence="3">ATCC 14091 / BCRC 22168 / CBS 111 / JCM 3599 / NBRC 0793 / NRRL Y-1031 F-60-10</strain>
    </source>
</reference>
<keyword evidence="3" id="KW-1185">Reference proteome</keyword>
<evidence type="ECO:0000313" key="3">
    <source>
        <dbReference type="Proteomes" id="UP000009328"/>
    </source>
</evidence>
<feature type="transmembrane region" description="Helical" evidence="1">
    <location>
        <begin position="150"/>
        <end position="175"/>
    </location>
</feature>
<protein>
    <submittedName>
        <fullName evidence="2">Membrane protein</fullName>
    </submittedName>
</protein>